<dbReference type="CDD" id="cd00090">
    <property type="entry name" value="HTH_ARSR"/>
    <property type="match status" value="1"/>
</dbReference>
<evidence type="ECO:0000313" key="5">
    <source>
        <dbReference type="EMBL" id="HER43931.1"/>
    </source>
</evidence>
<dbReference type="InterPro" id="IPR039422">
    <property type="entry name" value="MarR/SlyA-like"/>
</dbReference>
<dbReference type="SMART" id="SM00347">
    <property type="entry name" value="HTH_MARR"/>
    <property type="match status" value="1"/>
</dbReference>
<comment type="caution">
    <text evidence="5">The sequence shown here is derived from an EMBL/GenBank/DDBJ whole genome shotgun (WGS) entry which is preliminary data.</text>
</comment>
<dbReference type="InterPro" id="IPR000835">
    <property type="entry name" value="HTH_MarR-typ"/>
</dbReference>
<evidence type="ECO:0000256" key="1">
    <source>
        <dbReference type="ARBA" id="ARBA00023015"/>
    </source>
</evidence>
<dbReference type="PANTHER" id="PTHR33164:SF57">
    <property type="entry name" value="MARR-FAMILY TRANSCRIPTIONAL REGULATOR"/>
    <property type="match status" value="1"/>
</dbReference>
<dbReference type="EMBL" id="DSEC01000401">
    <property type="protein sequence ID" value="HER43931.1"/>
    <property type="molecule type" value="Genomic_DNA"/>
</dbReference>
<dbReference type="InterPro" id="IPR036388">
    <property type="entry name" value="WH-like_DNA-bd_sf"/>
</dbReference>
<protein>
    <submittedName>
        <fullName evidence="5">MarR family transcriptional regulator</fullName>
    </submittedName>
</protein>
<organism evidence="5">
    <name type="scientific">Eiseniibacteriota bacterium</name>
    <dbReference type="NCBI Taxonomy" id="2212470"/>
    <lineage>
        <taxon>Bacteria</taxon>
        <taxon>Candidatus Eiseniibacteriota</taxon>
    </lineage>
</organism>
<dbReference type="GO" id="GO:0006950">
    <property type="term" value="P:response to stress"/>
    <property type="evidence" value="ECO:0007669"/>
    <property type="project" value="TreeGrafter"/>
</dbReference>
<keyword evidence="1" id="KW-0805">Transcription regulation</keyword>
<dbReference type="PROSITE" id="PS50995">
    <property type="entry name" value="HTH_MARR_2"/>
    <property type="match status" value="1"/>
</dbReference>
<keyword evidence="3" id="KW-0804">Transcription</keyword>
<accession>A0A7V2AV96</accession>
<dbReference type="PROSITE" id="PS01117">
    <property type="entry name" value="HTH_MARR_1"/>
    <property type="match status" value="1"/>
</dbReference>
<dbReference type="InterPro" id="IPR036390">
    <property type="entry name" value="WH_DNA-bd_sf"/>
</dbReference>
<dbReference type="AlphaFoldDB" id="A0A7V2AV96"/>
<evidence type="ECO:0000256" key="2">
    <source>
        <dbReference type="ARBA" id="ARBA00023125"/>
    </source>
</evidence>
<dbReference type="Gene3D" id="1.10.10.10">
    <property type="entry name" value="Winged helix-like DNA-binding domain superfamily/Winged helix DNA-binding domain"/>
    <property type="match status" value="1"/>
</dbReference>
<dbReference type="SUPFAM" id="SSF46785">
    <property type="entry name" value="Winged helix' DNA-binding domain"/>
    <property type="match status" value="1"/>
</dbReference>
<name>A0A7V2AV96_UNCEI</name>
<dbReference type="Pfam" id="PF12802">
    <property type="entry name" value="MarR_2"/>
    <property type="match status" value="1"/>
</dbReference>
<dbReference type="PANTHER" id="PTHR33164">
    <property type="entry name" value="TRANSCRIPTIONAL REGULATOR, MARR FAMILY"/>
    <property type="match status" value="1"/>
</dbReference>
<dbReference type="InterPro" id="IPR023187">
    <property type="entry name" value="Tscrpt_reg_MarR-type_CS"/>
</dbReference>
<reference evidence="5" key="1">
    <citation type="journal article" date="2020" name="mSystems">
        <title>Genome- and Community-Level Interaction Insights into Carbon Utilization and Element Cycling Functions of Hydrothermarchaeota in Hydrothermal Sediment.</title>
        <authorList>
            <person name="Zhou Z."/>
            <person name="Liu Y."/>
            <person name="Xu W."/>
            <person name="Pan J."/>
            <person name="Luo Z.H."/>
            <person name="Li M."/>
        </authorList>
    </citation>
    <scope>NUCLEOTIDE SEQUENCE [LARGE SCALE GENOMIC DNA]</scope>
    <source>
        <strain evidence="5">SpSt-1233</strain>
    </source>
</reference>
<dbReference type="GO" id="GO:0003700">
    <property type="term" value="F:DNA-binding transcription factor activity"/>
    <property type="evidence" value="ECO:0007669"/>
    <property type="project" value="InterPro"/>
</dbReference>
<gene>
    <name evidence="5" type="ORF">ENO08_05680</name>
</gene>
<feature type="domain" description="HTH marR-type" evidence="4">
    <location>
        <begin position="9"/>
        <end position="159"/>
    </location>
</feature>
<evidence type="ECO:0000259" key="4">
    <source>
        <dbReference type="PROSITE" id="PS50995"/>
    </source>
</evidence>
<dbReference type="Proteomes" id="UP000886069">
    <property type="component" value="Unassembled WGS sequence"/>
</dbReference>
<evidence type="ECO:0000256" key="3">
    <source>
        <dbReference type="ARBA" id="ARBA00023163"/>
    </source>
</evidence>
<dbReference type="GO" id="GO:0003677">
    <property type="term" value="F:DNA binding"/>
    <property type="evidence" value="ECO:0007669"/>
    <property type="project" value="UniProtKB-KW"/>
</dbReference>
<sequence>MDLLRDFGTMTFASRLKRLGDRLKAEATRLYNARGVEFNDSWFLVAFLLSRNEGLSVTDMADMLGISRAAVSQMYKAMERNGLLVVHTDDRDKRRRLLYLTEEGRAAVTALEPIWNAVGKCTEDLVRETGQDVLKALSDIENELEERSLFERVSDHLKNQAE</sequence>
<keyword evidence="2" id="KW-0238">DNA-binding</keyword>
<proteinExistence type="predicted"/>
<dbReference type="InterPro" id="IPR011991">
    <property type="entry name" value="ArsR-like_HTH"/>
</dbReference>